<evidence type="ECO:0000256" key="1">
    <source>
        <dbReference type="ARBA" id="ARBA00022679"/>
    </source>
</evidence>
<dbReference type="AlphaFoldDB" id="A0A964FDY5"/>
<reference evidence="4" key="1">
    <citation type="journal article" date="2021" name="Antonie Van Leeuwenhoek">
        <title>Draft genome and description of Waterburya agarophytonicola gen. nov. sp. nov. (Pleurocapsales, Cyanobacteria): a seaweed symbiont.</title>
        <authorList>
            <person name="Bonthond G."/>
            <person name="Shalygin S."/>
            <person name="Bayer T."/>
            <person name="Weinberger F."/>
        </authorList>
    </citation>
    <scope>NUCLEOTIDE SEQUENCE</scope>
    <source>
        <strain evidence="4">KI4</strain>
    </source>
</reference>
<dbReference type="SUPFAM" id="SSF69593">
    <property type="entry name" value="Glycerol-3-phosphate (1)-acyltransferase"/>
    <property type="match status" value="1"/>
</dbReference>
<dbReference type="CDD" id="cd07989">
    <property type="entry name" value="LPLAT_AGPAT-like"/>
    <property type="match status" value="1"/>
</dbReference>
<dbReference type="Proteomes" id="UP000729733">
    <property type="component" value="Unassembled WGS sequence"/>
</dbReference>
<evidence type="ECO:0000313" key="4">
    <source>
        <dbReference type="EMBL" id="MCC0176125.1"/>
    </source>
</evidence>
<evidence type="ECO:0000259" key="3">
    <source>
        <dbReference type="SMART" id="SM00563"/>
    </source>
</evidence>
<comment type="caution">
    <text evidence="4">The sequence shown here is derived from an EMBL/GenBank/DDBJ whole genome shotgun (WGS) entry which is preliminary data.</text>
</comment>
<dbReference type="EMBL" id="JADWDC010000006">
    <property type="protein sequence ID" value="MCC0176125.1"/>
    <property type="molecule type" value="Genomic_DNA"/>
</dbReference>
<proteinExistence type="predicted"/>
<keyword evidence="1" id="KW-0808">Transferase</keyword>
<keyword evidence="2 4" id="KW-0012">Acyltransferase</keyword>
<sequence>MSEAKFLPPKQNALLTRLIQSIFYLVMYFVYQIKLEVSDRDIALLKEIDNQRVVYLPNHSNLDDGLVMFLLSARLGQLLHYIVAYEAFSGFVGWLMQAVGAYSIRRGMGDRLSIVHTLKILQQPKCKLVVFPEGGCSYQNDTVMPFRTGGIELAFKAIAKLSKKQSTIPDLYFVPVSIKYCYLGNWDRQIAQSLGELETALSIQPTSDDLYSRLRGVSAKVLTNLETEYHITLQIESDWNQRIANLKQHLLNYCEERLKIAPATQLPNRERVYKIQSILADAIKSNSSPELDYQHLKLTTVRLLNFDAIYDGYVADEPTNERFFATLDRLEREVFQIDRPKPKGLRRVRVKIDSPIAAREYWQHYQADSTQAIANLTQRIQQKVQANLNSSRH</sequence>
<dbReference type="SMART" id="SM00563">
    <property type="entry name" value="PlsC"/>
    <property type="match status" value="1"/>
</dbReference>
<gene>
    <name evidence="4" type="ORF">I4641_03910</name>
</gene>
<keyword evidence="5" id="KW-1185">Reference proteome</keyword>
<protein>
    <submittedName>
        <fullName evidence="4">1-acyl-sn-glycerol-3-phosphate acyltransferase</fullName>
    </submittedName>
</protein>
<feature type="domain" description="Phospholipid/glycerol acyltransferase" evidence="3">
    <location>
        <begin position="53"/>
        <end position="181"/>
    </location>
</feature>
<accession>A0A964FDY5</accession>
<dbReference type="InterPro" id="IPR002123">
    <property type="entry name" value="Plipid/glycerol_acylTrfase"/>
</dbReference>
<evidence type="ECO:0000256" key="2">
    <source>
        <dbReference type="ARBA" id="ARBA00023315"/>
    </source>
</evidence>
<evidence type="ECO:0000313" key="5">
    <source>
        <dbReference type="Proteomes" id="UP000729733"/>
    </source>
</evidence>
<dbReference type="RefSeq" id="WP_229639159.1">
    <property type="nucleotide sequence ID" value="NZ_JADWDC010000006.1"/>
</dbReference>
<organism evidence="4 5">
    <name type="scientific">Waterburya agarophytonicola KI4</name>
    <dbReference type="NCBI Taxonomy" id="2874699"/>
    <lineage>
        <taxon>Bacteria</taxon>
        <taxon>Bacillati</taxon>
        <taxon>Cyanobacteriota</taxon>
        <taxon>Cyanophyceae</taxon>
        <taxon>Pleurocapsales</taxon>
        <taxon>Hyellaceae</taxon>
        <taxon>Waterburya</taxon>
        <taxon>Waterburya agarophytonicola</taxon>
    </lineage>
</organism>
<dbReference type="PANTHER" id="PTHR10434:SF11">
    <property type="entry name" value="1-ACYL-SN-GLYCEROL-3-PHOSPHATE ACYLTRANSFERASE"/>
    <property type="match status" value="1"/>
</dbReference>
<dbReference type="PANTHER" id="PTHR10434">
    <property type="entry name" value="1-ACYL-SN-GLYCEROL-3-PHOSPHATE ACYLTRANSFERASE"/>
    <property type="match status" value="1"/>
</dbReference>
<dbReference type="GO" id="GO:0003841">
    <property type="term" value="F:1-acylglycerol-3-phosphate O-acyltransferase activity"/>
    <property type="evidence" value="ECO:0007669"/>
    <property type="project" value="TreeGrafter"/>
</dbReference>
<name>A0A964FDY5_9CYAN</name>
<dbReference type="Pfam" id="PF01553">
    <property type="entry name" value="Acyltransferase"/>
    <property type="match status" value="1"/>
</dbReference>
<dbReference type="GO" id="GO:0006654">
    <property type="term" value="P:phosphatidic acid biosynthetic process"/>
    <property type="evidence" value="ECO:0007669"/>
    <property type="project" value="TreeGrafter"/>
</dbReference>